<dbReference type="Gene3D" id="3.30.70.330">
    <property type="match status" value="1"/>
</dbReference>
<dbReference type="InterPro" id="IPR051229">
    <property type="entry name" value="ALYREF_mRNA_export"/>
</dbReference>
<evidence type="ECO:0000313" key="6">
    <source>
        <dbReference type="RefSeq" id="XP_014663516.1"/>
    </source>
</evidence>
<keyword evidence="5" id="KW-1185">Reference proteome</keyword>
<proteinExistence type="predicted"/>
<dbReference type="PROSITE" id="PS50102">
    <property type="entry name" value="RRM"/>
    <property type="match status" value="1"/>
</dbReference>
<dbReference type="InterPro" id="IPR012677">
    <property type="entry name" value="Nucleotide-bd_a/b_plait_sf"/>
</dbReference>
<organism evidence="5 6">
    <name type="scientific">Priapulus caudatus</name>
    <name type="common">Priapulid worm</name>
    <dbReference type="NCBI Taxonomy" id="37621"/>
    <lineage>
        <taxon>Eukaryota</taxon>
        <taxon>Metazoa</taxon>
        <taxon>Ecdysozoa</taxon>
        <taxon>Scalidophora</taxon>
        <taxon>Priapulida</taxon>
        <taxon>Priapulimorpha</taxon>
        <taxon>Priapulimorphida</taxon>
        <taxon>Priapulidae</taxon>
        <taxon>Priapulus</taxon>
    </lineage>
</organism>
<dbReference type="Pfam" id="PF00076">
    <property type="entry name" value="RRM_1"/>
    <property type="match status" value="1"/>
</dbReference>
<keyword evidence="1 2" id="KW-0694">RNA-binding</keyword>
<evidence type="ECO:0000259" key="4">
    <source>
        <dbReference type="PROSITE" id="PS50102"/>
    </source>
</evidence>
<dbReference type="SUPFAM" id="SSF54928">
    <property type="entry name" value="RNA-binding domain, RBD"/>
    <property type="match status" value="1"/>
</dbReference>
<feature type="region of interest" description="Disordered" evidence="3">
    <location>
        <begin position="29"/>
        <end position="56"/>
    </location>
</feature>
<accession>A0ABM1DU95</accession>
<dbReference type="PANTHER" id="PTHR19965:SF96">
    <property type="entry name" value="POLYMERASE DELTA-INTERACTING PROTEIN 3"/>
    <property type="match status" value="1"/>
</dbReference>
<evidence type="ECO:0000256" key="2">
    <source>
        <dbReference type="PROSITE-ProRule" id="PRU00176"/>
    </source>
</evidence>
<dbReference type="Proteomes" id="UP000695022">
    <property type="component" value="Unplaced"/>
</dbReference>
<protein>
    <submittedName>
        <fullName evidence="6">Polymerase delta-interacting protein 3-like</fullName>
    </submittedName>
</protein>
<evidence type="ECO:0000256" key="1">
    <source>
        <dbReference type="ARBA" id="ARBA00022884"/>
    </source>
</evidence>
<dbReference type="CDD" id="cd12681">
    <property type="entry name" value="RRM_SKAR"/>
    <property type="match status" value="1"/>
</dbReference>
<gene>
    <name evidence="6" type="primary">LOC106806169</name>
</gene>
<dbReference type="PANTHER" id="PTHR19965">
    <property type="entry name" value="RNA AND EXPORT FACTOR BINDING PROTEIN"/>
    <property type="match status" value="1"/>
</dbReference>
<name>A0ABM1DU95_PRICU</name>
<reference evidence="6" key="1">
    <citation type="submission" date="2025-08" db="UniProtKB">
        <authorList>
            <consortium name="RefSeq"/>
        </authorList>
    </citation>
    <scope>IDENTIFICATION</scope>
</reference>
<dbReference type="SMART" id="SM00360">
    <property type="entry name" value="RRM"/>
    <property type="match status" value="1"/>
</dbReference>
<dbReference type="InterPro" id="IPR000504">
    <property type="entry name" value="RRM_dom"/>
</dbReference>
<sequence length="471" mass="51388">MNFSRNMGAKKTGLNLHIVAPGWANGRGGGSVGRGGGGVGRGGGGVGRGGGRGRTVGFDARQKLQSKSFDARQLLKPKIVDAREKLKPKDARAKLNAKKGMVAVVDARQKIQARHNVQVKQSTVPTSQIITTVGNSSTLPNWSTGVQPHVIRTVDNELFGANPSPTPTPAFPLRRGTSNILMRRTAGRLTTTQPGTEIVERSVDGDNGFTVTLRNDDRQKWPAVRPQLRTRGNLIELQPMRSQSLVRPGAVAEQPTRTRSLMRADAMPQQPTRTQSLMRAEAMHASQQPWQGVVRGTPDVPMKRNYNEEDDFPITIKKRITSAKIPEVEEVVVEEDIISPLQGYKVLVTNLHPDVTEEDVVELFGAVGALRTTRLLRPSQGEVVYVKREDALAACRRYDSRELDGQPMSVILLTSGKPAATTSDLRGELLPVRAKGSQQPVPAVDVGLIHDVLFKKTPAPKVRPVTFRVKI</sequence>
<dbReference type="InterPro" id="IPR035979">
    <property type="entry name" value="RBD_domain_sf"/>
</dbReference>
<dbReference type="GeneID" id="106806169"/>
<dbReference type="RefSeq" id="XP_014663516.1">
    <property type="nucleotide sequence ID" value="XM_014808030.1"/>
</dbReference>
<evidence type="ECO:0000313" key="5">
    <source>
        <dbReference type="Proteomes" id="UP000695022"/>
    </source>
</evidence>
<feature type="compositionally biased region" description="Gly residues" evidence="3">
    <location>
        <begin position="29"/>
        <end position="54"/>
    </location>
</feature>
<feature type="domain" description="RRM" evidence="4">
    <location>
        <begin position="344"/>
        <end position="415"/>
    </location>
</feature>
<evidence type="ECO:0000256" key="3">
    <source>
        <dbReference type="SAM" id="MobiDB-lite"/>
    </source>
</evidence>
<dbReference type="InterPro" id="IPR034784">
    <property type="entry name" value="PDIP3_RRM"/>
</dbReference>